<feature type="region of interest" description="Disordered" evidence="2">
    <location>
        <begin position="162"/>
        <end position="239"/>
    </location>
</feature>
<feature type="compositionally biased region" description="Basic and acidic residues" evidence="2">
    <location>
        <begin position="632"/>
        <end position="650"/>
    </location>
</feature>
<evidence type="ECO:0000313" key="5">
    <source>
        <dbReference type="Proteomes" id="UP000606974"/>
    </source>
</evidence>
<dbReference type="InterPro" id="IPR036875">
    <property type="entry name" value="Znf_CCHC_sf"/>
</dbReference>
<feature type="compositionally biased region" description="Basic and acidic residues" evidence="2">
    <location>
        <begin position="527"/>
        <end position="536"/>
    </location>
</feature>
<dbReference type="Gene3D" id="4.10.60.10">
    <property type="entry name" value="Zinc finger, CCHC-type"/>
    <property type="match status" value="1"/>
</dbReference>
<dbReference type="AlphaFoldDB" id="A0A8H7AH24"/>
<evidence type="ECO:0000313" key="4">
    <source>
        <dbReference type="EMBL" id="KAF7506872.1"/>
    </source>
</evidence>
<keyword evidence="1" id="KW-0479">Metal-binding</keyword>
<dbReference type="SUPFAM" id="SSF57756">
    <property type="entry name" value="Retrovirus zinc finger-like domains"/>
    <property type="match status" value="1"/>
</dbReference>
<reference evidence="4" key="1">
    <citation type="submission" date="2020-02" db="EMBL/GenBank/DDBJ databases">
        <authorList>
            <person name="Palmer J.M."/>
        </authorList>
    </citation>
    <scope>NUCLEOTIDE SEQUENCE</scope>
    <source>
        <strain evidence="4">EPUS1.4</strain>
        <tissue evidence="4">Thallus</tissue>
    </source>
</reference>
<evidence type="ECO:0000259" key="3">
    <source>
        <dbReference type="PROSITE" id="PS50158"/>
    </source>
</evidence>
<dbReference type="PROSITE" id="PS50158">
    <property type="entry name" value="ZF_CCHC"/>
    <property type="match status" value="1"/>
</dbReference>
<keyword evidence="1" id="KW-0863">Zinc-finger</keyword>
<dbReference type="InterPro" id="IPR001878">
    <property type="entry name" value="Znf_CCHC"/>
</dbReference>
<organism evidence="4 5">
    <name type="scientific">Endocarpon pusillum</name>
    <dbReference type="NCBI Taxonomy" id="364733"/>
    <lineage>
        <taxon>Eukaryota</taxon>
        <taxon>Fungi</taxon>
        <taxon>Dikarya</taxon>
        <taxon>Ascomycota</taxon>
        <taxon>Pezizomycotina</taxon>
        <taxon>Eurotiomycetes</taxon>
        <taxon>Chaetothyriomycetidae</taxon>
        <taxon>Verrucariales</taxon>
        <taxon>Verrucariaceae</taxon>
        <taxon>Endocarpon</taxon>
    </lineage>
</organism>
<feature type="compositionally biased region" description="Polar residues" evidence="2">
    <location>
        <begin position="202"/>
        <end position="239"/>
    </location>
</feature>
<feature type="domain" description="CCHC-type" evidence="3">
    <location>
        <begin position="98"/>
        <end position="113"/>
    </location>
</feature>
<feature type="compositionally biased region" description="Polar residues" evidence="2">
    <location>
        <begin position="512"/>
        <end position="526"/>
    </location>
</feature>
<proteinExistence type="predicted"/>
<keyword evidence="5" id="KW-1185">Reference proteome</keyword>
<dbReference type="EMBL" id="JAACFV010000079">
    <property type="protein sequence ID" value="KAF7506872.1"/>
    <property type="molecule type" value="Genomic_DNA"/>
</dbReference>
<dbReference type="OrthoDB" id="5431222at2759"/>
<feature type="compositionally biased region" description="Basic and acidic residues" evidence="2">
    <location>
        <begin position="664"/>
        <end position="675"/>
    </location>
</feature>
<feature type="compositionally biased region" description="Polar residues" evidence="2">
    <location>
        <begin position="169"/>
        <end position="180"/>
    </location>
</feature>
<dbReference type="Pfam" id="PF00098">
    <property type="entry name" value="zf-CCHC"/>
    <property type="match status" value="1"/>
</dbReference>
<dbReference type="SMART" id="SM00343">
    <property type="entry name" value="ZnF_C2HC"/>
    <property type="match status" value="1"/>
</dbReference>
<feature type="compositionally biased region" description="Polar residues" evidence="2">
    <location>
        <begin position="562"/>
        <end position="571"/>
    </location>
</feature>
<keyword evidence="1" id="KW-0862">Zinc</keyword>
<comment type="caution">
    <text evidence="4">The sequence shown here is derived from an EMBL/GenBank/DDBJ whole genome shotgun (WGS) entry which is preliminary data.</text>
</comment>
<feature type="region of interest" description="Disordered" evidence="2">
    <location>
        <begin position="504"/>
        <end position="692"/>
    </location>
</feature>
<gene>
    <name evidence="4" type="ORF">GJ744_011218</name>
</gene>
<feature type="region of interest" description="Disordered" evidence="2">
    <location>
        <begin position="288"/>
        <end position="311"/>
    </location>
</feature>
<dbReference type="GO" id="GO:0008270">
    <property type="term" value="F:zinc ion binding"/>
    <property type="evidence" value="ECO:0007669"/>
    <property type="project" value="UniProtKB-KW"/>
</dbReference>
<name>A0A8H7AH24_9EURO</name>
<accession>A0A8H7AH24</accession>
<evidence type="ECO:0000256" key="1">
    <source>
        <dbReference type="PROSITE-ProRule" id="PRU00047"/>
    </source>
</evidence>
<feature type="compositionally biased region" description="Polar residues" evidence="2">
    <location>
        <begin position="589"/>
        <end position="609"/>
    </location>
</feature>
<protein>
    <recommendedName>
        <fullName evidence="3">CCHC-type domain-containing protein</fullName>
    </recommendedName>
</protein>
<evidence type="ECO:0000256" key="2">
    <source>
        <dbReference type="SAM" id="MobiDB-lite"/>
    </source>
</evidence>
<dbReference type="GO" id="GO:0003676">
    <property type="term" value="F:nucleic acid binding"/>
    <property type="evidence" value="ECO:0007669"/>
    <property type="project" value="InterPro"/>
</dbReference>
<sequence length="692" mass="76169">MRVFVVVPATNFTNSTISLELIYSDISKESITMYQCTSGAGSPSGYQSSQPLSYNQQQLKQPISYSQPWSASQSHQAGKALQGISKRKSISAVPHQACYNCGGFNHWAQNCPEPRRAVPAGAVTSQYPNKRQRITAPVITKYPVPPVATNRAPYNQQSHVPQRGFTFPPASQNWQQNAGAPTSMPAKSHQTQPWQQPDWAFNTLSRRQSQQWTASGLSPSTVASNYQCTSPTSSTSSALQQNVAGSSNCVWQHSSAAVATSNHALANGPYQKPWQGHFGKERDSLISQQDGRNHRQQLEGSQQDLHDESAEESWWEDLRALDYSEDSCDCKNIASHPANPVAEPLPSTMTDQDFVVRLPIAASLPAGTPVSKYFRNLTVEDLLQNSSESISEAKDVGDPAFDMLTDDCEVISKDELIARRCQVLSVERDAIYQGEELGELDCKKTAYSDEAQEAEDNIGHYADGLPTPCQSFESEEERSAREQEEKLAALGVTGFAKPVRTSIRRSTVPAKPTSTQDTHTTITFDANTRHDTHALAEQRTNPFHGVSWEGYKRSGSPPPRQQALSLQTPPTSACHDSCSDNNENRPRRLSSNVARDPWSNSPTNCQESNCDAPGAGSPHSEPILSNTARVGAKADKHASPSSDHSEEERSRKRSIGELSAEVEEGPKRQKENIHQKEKRKAPKVAAAYNRRW</sequence>
<dbReference type="Proteomes" id="UP000606974">
    <property type="component" value="Unassembled WGS sequence"/>
</dbReference>